<dbReference type="EMBL" id="JAYMYQ010000004">
    <property type="protein sequence ID" value="KAK7338950.1"/>
    <property type="molecule type" value="Genomic_DNA"/>
</dbReference>
<sequence>MQDVLRAQQMFDGFKGQDNDNDSATSSSKICATGFSLACHVDELMFEEISETSYAKTPKMVVVKKEKL</sequence>
<gene>
    <name evidence="1" type="ORF">VNO77_19584</name>
</gene>
<evidence type="ECO:0000313" key="1">
    <source>
        <dbReference type="EMBL" id="KAK7338950.1"/>
    </source>
</evidence>
<reference evidence="1 2" key="1">
    <citation type="submission" date="2024-01" db="EMBL/GenBank/DDBJ databases">
        <title>The genomes of 5 underutilized Papilionoideae crops provide insights into root nodulation and disease resistanc.</title>
        <authorList>
            <person name="Jiang F."/>
        </authorList>
    </citation>
    <scope>NUCLEOTIDE SEQUENCE [LARGE SCALE GENOMIC DNA]</scope>
    <source>
        <strain evidence="1">LVBAO_FW01</strain>
        <tissue evidence="1">Leaves</tissue>
    </source>
</reference>
<evidence type="ECO:0000313" key="2">
    <source>
        <dbReference type="Proteomes" id="UP001367508"/>
    </source>
</evidence>
<dbReference type="AlphaFoldDB" id="A0AAN9LMS9"/>
<dbReference type="Proteomes" id="UP001367508">
    <property type="component" value="Unassembled WGS sequence"/>
</dbReference>
<keyword evidence="2" id="KW-1185">Reference proteome</keyword>
<proteinExistence type="predicted"/>
<organism evidence="1 2">
    <name type="scientific">Canavalia gladiata</name>
    <name type="common">Sword bean</name>
    <name type="synonym">Dolichos gladiatus</name>
    <dbReference type="NCBI Taxonomy" id="3824"/>
    <lineage>
        <taxon>Eukaryota</taxon>
        <taxon>Viridiplantae</taxon>
        <taxon>Streptophyta</taxon>
        <taxon>Embryophyta</taxon>
        <taxon>Tracheophyta</taxon>
        <taxon>Spermatophyta</taxon>
        <taxon>Magnoliopsida</taxon>
        <taxon>eudicotyledons</taxon>
        <taxon>Gunneridae</taxon>
        <taxon>Pentapetalae</taxon>
        <taxon>rosids</taxon>
        <taxon>fabids</taxon>
        <taxon>Fabales</taxon>
        <taxon>Fabaceae</taxon>
        <taxon>Papilionoideae</taxon>
        <taxon>50 kb inversion clade</taxon>
        <taxon>NPAAA clade</taxon>
        <taxon>indigoferoid/millettioid clade</taxon>
        <taxon>Phaseoleae</taxon>
        <taxon>Canavalia</taxon>
    </lineage>
</organism>
<comment type="caution">
    <text evidence="1">The sequence shown here is derived from an EMBL/GenBank/DDBJ whole genome shotgun (WGS) entry which is preliminary data.</text>
</comment>
<protein>
    <submittedName>
        <fullName evidence="1">Uncharacterized protein</fullName>
    </submittedName>
</protein>
<name>A0AAN9LMS9_CANGL</name>
<accession>A0AAN9LMS9</accession>